<evidence type="ECO:0000256" key="1">
    <source>
        <dbReference type="SAM" id="Phobius"/>
    </source>
</evidence>
<evidence type="ECO:0000313" key="3">
    <source>
        <dbReference type="Proteomes" id="UP000297998"/>
    </source>
</evidence>
<dbReference type="InterPro" id="IPR048136">
    <property type="entry name" value="STM3941-like"/>
</dbReference>
<keyword evidence="1" id="KW-0812">Transmembrane</keyword>
<comment type="caution">
    <text evidence="2">The sequence shown here is derived from an EMBL/GenBank/DDBJ whole genome shotgun (WGS) entry which is preliminary data.</text>
</comment>
<reference evidence="2 3" key="1">
    <citation type="submission" date="2019-03" db="EMBL/GenBank/DDBJ databases">
        <title>Empedobacter tilapiae sp. nov., isolated from an intestine of Nile tilapia Oreochromis niloticus.</title>
        <authorList>
            <person name="Kim Y.-O."/>
            <person name="Yoon J.-H."/>
        </authorList>
    </citation>
    <scope>NUCLEOTIDE SEQUENCE [LARGE SCALE GENOMIC DNA]</scope>
    <source>
        <strain evidence="2 3">MRS2</strain>
    </source>
</reference>
<keyword evidence="1" id="KW-1133">Transmembrane helix</keyword>
<keyword evidence="1" id="KW-0472">Membrane</keyword>
<gene>
    <name evidence="2" type="ORF">E4J94_00040</name>
</gene>
<sequence length="173" mass="20109">MMKEIKLSNKKIILLFFASLSFTIFSIFFILFPEKFVSFIFFSERFIKNIGYIGSLFFGLACILLFTKLFDKKPGLIINKDGIIDNSNFSSVGLISWSDILNIESKKVVSSDFLLLKVKNPEEYISRVSYLKRILLRKNFETYNTPITITSAGLECNFKELEKIILDNYLKYK</sequence>
<protein>
    <submittedName>
        <fullName evidence="2">Uncharacterized protein</fullName>
    </submittedName>
</protein>
<dbReference type="AlphaFoldDB" id="A0A4Z1B7D3"/>
<accession>A0A4Z1B7D3</accession>
<dbReference type="EMBL" id="SRPE01000001">
    <property type="protein sequence ID" value="TGN30006.1"/>
    <property type="molecule type" value="Genomic_DNA"/>
</dbReference>
<evidence type="ECO:0000313" key="2">
    <source>
        <dbReference type="EMBL" id="TGN30006.1"/>
    </source>
</evidence>
<dbReference type="RefSeq" id="WP_135833877.1">
    <property type="nucleotide sequence ID" value="NZ_CAUQWU010000001.1"/>
</dbReference>
<name>A0A4Z1B7D3_9FLAO</name>
<feature type="transmembrane region" description="Helical" evidence="1">
    <location>
        <begin position="12"/>
        <end position="32"/>
    </location>
</feature>
<dbReference type="NCBIfam" id="NF041635">
    <property type="entry name" value="STM3941_fam"/>
    <property type="match status" value="1"/>
</dbReference>
<dbReference type="OrthoDB" id="6028159at2"/>
<organism evidence="2 3">
    <name type="scientific">Empedobacter tilapiae</name>
    <dbReference type="NCBI Taxonomy" id="2491114"/>
    <lineage>
        <taxon>Bacteria</taxon>
        <taxon>Pseudomonadati</taxon>
        <taxon>Bacteroidota</taxon>
        <taxon>Flavobacteriia</taxon>
        <taxon>Flavobacteriales</taxon>
        <taxon>Weeksellaceae</taxon>
        <taxon>Empedobacter</taxon>
    </lineage>
</organism>
<keyword evidence="3" id="KW-1185">Reference proteome</keyword>
<dbReference type="Proteomes" id="UP000297998">
    <property type="component" value="Unassembled WGS sequence"/>
</dbReference>
<feature type="transmembrane region" description="Helical" evidence="1">
    <location>
        <begin position="52"/>
        <end position="70"/>
    </location>
</feature>
<proteinExistence type="predicted"/>